<dbReference type="GO" id="GO:0009401">
    <property type="term" value="P:phosphoenolpyruvate-dependent sugar phosphotransferase system"/>
    <property type="evidence" value="ECO:0007669"/>
    <property type="project" value="UniProtKB-KW"/>
</dbReference>
<accession>A0A1H6UAG8</accession>
<feature type="domain" description="PTS EIIA type-4" evidence="8">
    <location>
        <begin position="1"/>
        <end position="123"/>
    </location>
</feature>
<dbReference type="GO" id="GO:0016020">
    <property type="term" value="C:membrane"/>
    <property type="evidence" value="ECO:0007669"/>
    <property type="project" value="InterPro"/>
</dbReference>
<dbReference type="PANTHER" id="PTHR33799">
    <property type="entry name" value="PTS PERMEASE-RELATED-RELATED"/>
    <property type="match status" value="1"/>
</dbReference>
<proteinExistence type="predicted"/>
<comment type="subcellular location">
    <subcellularLocation>
        <location evidence="1">Cytoplasm</location>
    </subcellularLocation>
</comment>
<dbReference type="PROSITE" id="PS51096">
    <property type="entry name" value="PTS_EIIA_TYPE_4"/>
    <property type="match status" value="1"/>
</dbReference>
<sequence>MIGVIIVGHGEFAHGLHSVIELVAGKQERLELVKFLQSDSSETLKNNLKVAIEKLNTKETIIFTDIPGGTPYKESVLLSSELENIEVISGTNVPMLLEILFDRAEGAIADVKERAIDTGKKQILSFEVESSEQTNDYEEGI</sequence>
<dbReference type="EMBL" id="FNYW01000030">
    <property type="protein sequence ID" value="SEI89321.1"/>
    <property type="molecule type" value="Genomic_DNA"/>
</dbReference>
<keyword evidence="5" id="KW-0808">Transferase</keyword>
<evidence type="ECO:0000313" key="9">
    <source>
        <dbReference type="EMBL" id="SEI89321.1"/>
    </source>
</evidence>
<dbReference type="GO" id="GO:0016301">
    <property type="term" value="F:kinase activity"/>
    <property type="evidence" value="ECO:0007669"/>
    <property type="project" value="UniProtKB-KW"/>
</dbReference>
<dbReference type="InterPro" id="IPR051471">
    <property type="entry name" value="Bacterial_PTS_sugar_comp"/>
</dbReference>
<dbReference type="InterPro" id="IPR033887">
    <property type="entry name" value="PTS_IIA_man"/>
</dbReference>
<evidence type="ECO:0000256" key="4">
    <source>
        <dbReference type="ARBA" id="ARBA00022597"/>
    </source>
</evidence>
<dbReference type="STRING" id="1130080.SAMN04488113_1301"/>
<dbReference type="SUPFAM" id="SSF53062">
    <property type="entry name" value="PTS system fructose IIA component-like"/>
    <property type="match status" value="1"/>
</dbReference>
<dbReference type="Gene3D" id="3.40.50.510">
    <property type="entry name" value="Phosphotransferase system, mannose-type IIA component"/>
    <property type="match status" value="1"/>
</dbReference>
<dbReference type="CDD" id="cd00006">
    <property type="entry name" value="PTS_IIA_man"/>
    <property type="match status" value="1"/>
</dbReference>
<dbReference type="Pfam" id="PF03610">
    <property type="entry name" value="EIIA-man"/>
    <property type="match status" value="1"/>
</dbReference>
<keyword evidence="4" id="KW-0762">Sugar transport</keyword>
<dbReference type="NCBIfam" id="NF040761">
    <property type="entry name" value="AgaF"/>
    <property type="match status" value="1"/>
</dbReference>
<evidence type="ECO:0000256" key="5">
    <source>
        <dbReference type="ARBA" id="ARBA00022679"/>
    </source>
</evidence>
<evidence type="ECO:0000259" key="8">
    <source>
        <dbReference type="PROSITE" id="PS51096"/>
    </source>
</evidence>
<dbReference type="OrthoDB" id="6623712at2"/>
<keyword evidence="3" id="KW-0963">Cytoplasm</keyword>
<dbReference type="AlphaFoldDB" id="A0A1H6UAG8"/>
<evidence type="ECO:0000256" key="6">
    <source>
        <dbReference type="ARBA" id="ARBA00022683"/>
    </source>
</evidence>
<dbReference type="InterPro" id="IPR036662">
    <property type="entry name" value="PTS_EIIA_man-typ_sf"/>
</dbReference>
<gene>
    <name evidence="9" type="ORF">SAMN04488113_1301</name>
</gene>
<keyword evidence="7" id="KW-0418">Kinase</keyword>
<evidence type="ECO:0000313" key="10">
    <source>
        <dbReference type="Proteomes" id="UP000198564"/>
    </source>
</evidence>
<evidence type="ECO:0000256" key="1">
    <source>
        <dbReference type="ARBA" id="ARBA00004496"/>
    </source>
</evidence>
<evidence type="ECO:0000256" key="7">
    <source>
        <dbReference type="ARBA" id="ARBA00022777"/>
    </source>
</evidence>
<organism evidence="9 10">
    <name type="scientific">Alkalibacterium gilvum</name>
    <dbReference type="NCBI Taxonomy" id="1130080"/>
    <lineage>
        <taxon>Bacteria</taxon>
        <taxon>Bacillati</taxon>
        <taxon>Bacillota</taxon>
        <taxon>Bacilli</taxon>
        <taxon>Lactobacillales</taxon>
        <taxon>Carnobacteriaceae</taxon>
        <taxon>Alkalibacterium</taxon>
    </lineage>
</organism>
<name>A0A1H6UAG8_9LACT</name>
<evidence type="ECO:0000256" key="2">
    <source>
        <dbReference type="ARBA" id="ARBA00022448"/>
    </source>
</evidence>
<protein>
    <submittedName>
        <fullName evidence="9">PTS system, N-acetylgalactosamine-specific IIA component</fullName>
    </submittedName>
</protein>
<dbReference type="RefSeq" id="WP_091635592.1">
    <property type="nucleotide sequence ID" value="NZ_FNYW01000030.1"/>
</dbReference>
<dbReference type="PANTHER" id="PTHR33799:SF1">
    <property type="entry name" value="PTS SYSTEM MANNOSE-SPECIFIC EIIAB COMPONENT-RELATED"/>
    <property type="match status" value="1"/>
</dbReference>
<dbReference type="GO" id="GO:0005737">
    <property type="term" value="C:cytoplasm"/>
    <property type="evidence" value="ECO:0007669"/>
    <property type="project" value="UniProtKB-SubCell"/>
</dbReference>
<evidence type="ECO:0000256" key="3">
    <source>
        <dbReference type="ARBA" id="ARBA00022490"/>
    </source>
</evidence>
<dbReference type="Proteomes" id="UP000198564">
    <property type="component" value="Unassembled WGS sequence"/>
</dbReference>
<keyword evidence="2" id="KW-0813">Transport</keyword>
<reference evidence="10" key="1">
    <citation type="submission" date="2016-10" db="EMBL/GenBank/DDBJ databases">
        <authorList>
            <person name="Varghese N."/>
            <person name="Submissions S."/>
        </authorList>
    </citation>
    <scope>NUCLEOTIDE SEQUENCE [LARGE SCALE GENOMIC DNA]</scope>
    <source>
        <strain evidence="10">DSM 25751</strain>
    </source>
</reference>
<dbReference type="InterPro" id="IPR004701">
    <property type="entry name" value="PTS_EIIA_man-typ"/>
</dbReference>
<keyword evidence="6" id="KW-0598">Phosphotransferase system</keyword>
<keyword evidence="10" id="KW-1185">Reference proteome</keyword>